<dbReference type="Proteomes" id="UP000299102">
    <property type="component" value="Unassembled WGS sequence"/>
</dbReference>
<proteinExistence type="predicted"/>
<dbReference type="EMBL" id="BGZK01000035">
    <property type="protein sequence ID" value="GBP09346.1"/>
    <property type="molecule type" value="Genomic_DNA"/>
</dbReference>
<dbReference type="AlphaFoldDB" id="A0A4C1T550"/>
<sequence>MQAYEALLATLNDAKSEHEAVLTKMYADFLRIFELADLIKLAFDILRCRKKGIGTYSGAGFERTALKVLRRTSFTFLSVLTYFRLGGQGRWRDVLESTAYRRTPWAKVPVALVRGAAPFGADYTVVGGWTQGHPDVETRTSNIEIKDRLGGVQSGPPGALYFLPETALDLPRSSPRS</sequence>
<evidence type="ECO:0000313" key="1">
    <source>
        <dbReference type="EMBL" id="GBP09346.1"/>
    </source>
</evidence>
<organism evidence="1 2">
    <name type="scientific">Eumeta variegata</name>
    <name type="common">Bagworm moth</name>
    <name type="synonym">Eumeta japonica</name>
    <dbReference type="NCBI Taxonomy" id="151549"/>
    <lineage>
        <taxon>Eukaryota</taxon>
        <taxon>Metazoa</taxon>
        <taxon>Ecdysozoa</taxon>
        <taxon>Arthropoda</taxon>
        <taxon>Hexapoda</taxon>
        <taxon>Insecta</taxon>
        <taxon>Pterygota</taxon>
        <taxon>Neoptera</taxon>
        <taxon>Endopterygota</taxon>
        <taxon>Lepidoptera</taxon>
        <taxon>Glossata</taxon>
        <taxon>Ditrysia</taxon>
        <taxon>Tineoidea</taxon>
        <taxon>Psychidae</taxon>
        <taxon>Oiketicinae</taxon>
        <taxon>Eumeta</taxon>
    </lineage>
</organism>
<keyword evidence="2" id="KW-1185">Reference proteome</keyword>
<accession>A0A4C1T550</accession>
<reference evidence="1 2" key="1">
    <citation type="journal article" date="2019" name="Commun. Biol.">
        <title>The bagworm genome reveals a unique fibroin gene that provides high tensile strength.</title>
        <authorList>
            <person name="Kono N."/>
            <person name="Nakamura H."/>
            <person name="Ohtoshi R."/>
            <person name="Tomita M."/>
            <person name="Numata K."/>
            <person name="Arakawa K."/>
        </authorList>
    </citation>
    <scope>NUCLEOTIDE SEQUENCE [LARGE SCALE GENOMIC DNA]</scope>
</reference>
<name>A0A4C1T550_EUMVA</name>
<comment type="caution">
    <text evidence="1">The sequence shown here is derived from an EMBL/GenBank/DDBJ whole genome shotgun (WGS) entry which is preliminary data.</text>
</comment>
<evidence type="ECO:0000313" key="2">
    <source>
        <dbReference type="Proteomes" id="UP000299102"/>
    </source>
</evidence>
<protein>
    <submittedName>
        <fullName evidence="1">Uncharacterized protein</fullName>
    </submittedName>
</protein>
<gene>
    <name evidence="1" type="ORF">EVAR_5776_1</name>
</gene>